<evidence type="ECO:0000256" key="1">
    <source>
        <dbReference type="SAM" id="MobiDB-lite"/>
    </source>
</evidence>
<dbReference type="Gene3D" id="3.40.720.10">
    <property type="entry name" value="Alkaline Phosphatase, subunit A"/>
    <property type="match status" value="1"/>
</dbReference>
<dbReference type="Proteomes" id="UP000035720">
    <property type="component" value="Unassembled WGS sequence"/>
</dbReference>
<evidence type="ECO:0000313" key="5">
    <source>
        <dbReference type="Proteomes" id="UP000035720"/>
    </source>
</evidence>
<evidence type="ECO:0000313" key="4">
    <source>
        <dbReference type="EMBL" id="CCI54611.1"/>
    </source>
</evidence>
<name>A0A077MB82_9MICO</name>
<feature type="region of interest" description="Disordered" evidence="1">
    <location>
        <begin position="35"/>
        <end position="65"/>
    </location>
</feature>
<comment type="caution">
    <text evidence="4">The sequence shown here is derived from an EMBL/GenBank/DDBJ whole genome shotgun (WGS) entry which is preliminary data.</text>
</comment>
<accession>A0A077MB82</accession>
<organism evidence="4 5">
    <name type="scientific">Nostocoides jenkinsii Ben 74</name>
    <dbReference type="NCBI Taxonomy" id="1193518"/>
    <lineage>
        <taxon>Bacteria</taxon>
        <taxon>Bacillati</taxon>
        <taxon>Actinomycetota</taxon>
        <taxon>Actinomycetes</taxon>
        <taxon>Micrococcales</taxon>
        <taxon>Intrasporangiaceae</taxon>
        <taxon>Nostocoides</taxon>
    </lineage>
</organism>
<keyword evidence="2" id="KW-0812">Transmembrane</keyword>
<feature type="transmembrane region" description="Helical" evidence="2">
    <location>
        <begin position="510"/>
        <end position="536"/>
    </location>
</feature>
<reference evidence="4 5" key="1">
    <citation type="journal article" date="2013" name="ISME J.">
        <title>A metabolic model for members of the genus Tetrasphaera involved in enhanced biological phosphorus removal.</title>
        <authorList>
            <person name="Kristiansen R."/>
            <person name="Nguyen H.T.T."/>
            <person name="Saunders A.M."/>
            <person name="Nielsen J.L."/>
            <person name="Wimmer R."/>
            <person name="Le V.Q."/>
            <person name="McIlroy S.J."/>
            <person name="Petrovski S."/>
            <person name="Seviour R.J."/>
            <person name="Calteau A."/>
            <person name="Nielsen K.L."/>
            <person name="Nielsen P.H."/>
        </authorList>
    </citation>
    <scope>NUCLEOTIDE SEQUENCE [LARGE SCALE GENOMIC DNA]</scope>
    <source>
        <strain evidence="4 5">Ben 74</strain>
    </source>
</reference>
<keyword evidence="2" id="KW-1133">Transmembrane helix</keyword>
<feature type="transmembrane region" description="Helical" evidence="2">
    <location>
        <begin position="692"/>
        <end position="710"/>
    </location>
</feature>
<feature type="transmembrane region" description="Helical" evidence="2">
    <location>
        <begin position="543"/>
        <end position="559"/>
    </location>
</feature>
<feature type="transmembrane region" description="Helical" evidence="2">
    <location>
        <begin position="408"/>
        <end position="429"/>
    </location>
</feature>
<dbReference type="EMBL" id="CAJC01000192">
    <property type="protein sequence ID" value="CCI54611.1"/>
    <property type="molecule type" value="Genomic_DNA"/>
</dbReference>
<feature type="transmembrane region" description="Helical" evidence="2">
    <location>
        <begin position="716"/>
        <end position="737"/>
    </location>
</feature>
<feature type="transmembrane region" description="Helical" evidence="2">
    <location>
        <begin position="652"/>
        <end position="672"/>
    </location>
</feature>
<dbReference type="SUPFAM" id="SSF53649">
    <property type="entry name" value="Alkaline phosphatase-like"/>
    <property type="match status" value="1"/>
</dbReference>
<dbReference type="InterPro" id="IPR017850">
    <property type="entry name" value="Alkaline_phosphatase_core_sf"/>
</dbReference>
<keyword evidence="2" id="KW-0472">Membrane</keyword>
<sequence>MIRSAGRWLVTLVSLVAVVAAGLLPTTASYAAPPGQVQAPGQGQGQAFGSGQTLEAAGTPGTSRATAATTHPIVLVGTGGFTWSDLSAARTPTFWALLQRAAVSTVTVRSVNTNTCPVDAWLSLSAGERAAAAGVNGAMRRDTGTPCPGMGEPVNGQVPNWSDYRSLAERSDFGAEPGMLGDQLAAAGAEVLAVGPGAAIGAATENGEVAEYLDLATALATQRLPATRVTLVDLGSVRDPDDQPRGEAAVQETLAQQVSALDQKLGELLTRLPADADVLVAGLSDGGRTARLRPVLAAGPDFGAGLLYSPSTRQPRLIQSSDLTVTLLTLAGAEVPRGQGGGVLAARADSDDVAARYRDLVDLDLATLKGHALVPPFFNGMILTQLAIYLGVWALLKGRLGAPTSRRRLLGIVQVVSVAAAAVPVASFLANLLPWWRVDPVMLALVGAVGVFVAMITLVAVAPPAGRHLLGAMLVVSLASAVVLAADAVTGSRLQLSSMMGLQPVVGGRFYGMGNVTFALFVTSVILAVTVLADALVRRGKRLVAAGVVAAGGLAAAVVDGHPSWGADGGGPPALLPGIAYLVLAVLGVRLTWRKGALIAAVTAGLFLLVGFLDSLRPADKMSHLGRFFESLGTSAALDTINRKLSTNIGNLIGSPLTLLVPVALVFVVYVLLRPTSWGAKSLERSFERAPLLRSGLVAWVIVMILGFALNDSGVAIPATGAMIAIPLVIAVAVATLRDQSRESAR</sequence>
<feature type="transmembrane region" description="Helical" evidence="2">
    <location>
        <begin position="596"/>
        <end position="613"/>
    </location>
</feature>
<dbReference type="OrthoDB" id="3264110at2"/>
<evidence type="ECO:0000256" key="2">
    <source>
        <dbReference type="SAM" id="Phobius"/>
    </source>
</evidence>
<feature type="transmembrane region" description="Helical" evidence="2">
    <location>
        <begin position="377"/>
        <end position="396"/>
    </location>
</feature>
<gene>
    <name evidence="4" type="ORF">BN13_780002</name>
</gene>
<keyword evidence="3" id="KW-0732">Signal</keyword>
<feature type="chain" id="PRO_5001721098" evidence="3">
    <location>
        <begin position="32"/>
        <end position="746"/>
    </location>
</feature>
<feature type="transmembrane region" description="Helical" evidence="2">
    <location>
        <begin position="571"/>
        <end position="589"/>
    </location>
</feature>
<proteinExistence type="predicted"/>
<dbReference type="STRING" id="1193518.BN13_780002"/>
<feature type="signal peptide" evidence="3">
    <location>
        <begin position="1"/>
        <end position="31"/>
    </location>
</feature>
<dbReference type="AlphaFoldDB" id="A0A077MB82"/>
<protein>
    <submittedName>
        <fullName evidence="4">Uncharacterized protein</fullName>
    </submittedName>
</protein>
<feature type="transmembrane region" description="Helical" evidence="2">
    <location>
        <begin position="469"/>
        <end position="490"/>
    </location>
</feature>
<keyword evidence="5" id="KW-1185">Reference proteome</keyword>
<feature type="transmembrane region" description="Helical" evidence="2">
    <location>
        <begin position="441"/>
        <end position="462"/>
    </location>
</feature>
<evidence type="ECO:0000256" key="3">
    <source>
        <dbReference type="SAM" id="SignalP"/>
    </source>
</evidence>
<dbReference type="RefSeq" id="WP_157038573.1">
    <property type="nucleotide sequence ID" value="NZ_HF571038.1"/>
</dbReference>